<dbReference type="PROSITE" id="PS50042">
    <property type="entry name" value="CNMP_BINDING_3"/>
    <property type="match status" value="1"/>
</dbReference>
<gene>
    <name evidence="2" type="ORF">GJV76_11620</name>
</gene>
<evidence type="ECO:0000259" key="1">
    <source>
        <dbReference type="PROSITE" id="PS50042"/>
    </source>
</evidence>
<dbReference type="SUPFAM" id="SSF51206">
    <property type="entry name" value="cAMP-binding domain-like"/>
    <property type="match status" value="1"/>
</dbReference>
<dbReference type="AlphaFoldDB" id="A0A6I3LN86"/>
<organism evidence="2 3">
    <name type="scientific">Myroides albus</name>
    <dbReference type="NCBI Taxonomy" id="2562892"/>
    <lineage>
        <taxon>Bacteria</taxon>
        <taxon>Pseudomonadati</taxon>
        <taxon>Bacteroidota</taxon>
        <taxon>Flavobacteriia</taxon>
        <taxon>Flavobacteriales</taxon>
        <taxon>Flavobacteriaceae</taxon>
        <taxon>Myroides</taxon>
    </lineage>
</organism>
<evidence type="ECO:0000313" key="3">
    <source>
        <dbReference type="Proteomes" id="UP000438760"/>
    </source>
</evidence>
<dbReference type="InterPro" id="IPR000595">
    <property type="entry name" value="cNMP-bd_dom"/>
</dbReference>
<dbReference type="Pfam" id="PF00027">
    <property type="entry name" value="cNMP_binding"/>
    <property type="match status" value="1"/>
</dbReference>
<keyword evidence="3" id="KW-1185">Reference proteome</keyword>
<accession>A0A6I3LN86</accession>
<dbReference type="RefSeq" id="WP_155092791.1">
    <property type="nucleotide sequence ID" value="NZ_WMJX01000028.1"/>
</dbReference>
<proteinExistence type="predicted"/>
<dbReference type="OrthoDB" id="1092431at2"/>
<protein>
    <submittedName>
        <fullName evidence="2">Cyclic nucleotide-binding domain-containing protein</fullName>
    </submittedName>
</protein>
<dbReference type="Proteomes" id="UP000438760">
    <property type="component" value="Unassembled WGS sequence"/>
</dbReference>
<comment type="caution">
    <text evidence="2">The sequence shown here is derived from an EMBL/GenBank/DDBJ whole genome shotgun (WGS) entry which is preliminary data.</text>
</comment>
<feature type="domain" description="Cyclic nucleotide-binding" evidence="1">
    <location>
        <begin position="20"/>
        <end position="120"/>
    </location>
</feature>
<sequence length="197" mass="23529">MDKRQRILDFFLNHIKESVNLTQDEVELLYESIDIVELKRKECVLQPGQVSKHMRFVVTGSMRCYYLDLDSQEHTLQIGIEGWWINDLYSYLSGKESQMFVQAIEKTTLVQINSEALERLYVKIPALSTFFRIKIQNAYVSLQERMLEQMSIQVFDRYQKFIKEYRNIEQRIPQYMIASYLGVTPEFLSYLKKKHSM</sequence>
<dbReference type="Gene3D" id="2.60.120.10">
    <property type="entry name" value="Jelly Rolls"/>
    <property type="match status" value="1"/>
</dbReference>
<reference evidence="2 3" key="1">
    <citation type="submission" date="2019-11" db="EMBL/GenBank/DDBJ databases">
        <title>Genome of Strain BIT-d1.</title>
        <authorList>
            <person name="Yang Y."/>
        </authorList>
    </citation>
    <scope>NUCLEOTIDE SEQUENCE [LARGE SCALE GENOMIC DNA]</scope>
    <source>
        <strain evidence="2 3">BIT-d1</strain>
    </source>
</reference>
<dbReference type="EMBL" id="WMJX01000028">
    <property type="protein sequence ID" value="MTG98770.1"/>
    <property type="molecule type" value="Genomic_DNA"/>
</dbReference>
<name>A0A6I3LN86_9FLAO</name>
<dbReference type="InterPro" id="IPR018490">
    <property type="entry name" value="cNMP-bd_dom_sf"/>
</dbReference>
<dbReference type="InterPro" id="IPR014710">
    <property type="entry name" value="RmlC-like_jellyroll"/>
</dbReference>
<evidence type="ECO:0000313" key="2">
    <source>
        <dbReference type="EMBL" id="MTG98770.1"/>
    </source>
</evidence>